<dbReference type="SUPFAM" id="SSF55681">
    <property type="entry name" value="Class II aaRS and biotin synthetases"/>
    <property type="match status" value="1"/>
</dbReference>
<evidence type="ECO:0000313" key="4">
    <source>
        <dbReference type="Proteomes" id="UP000030023"/>
    </source>
</evidence>
<dbReference type="Gene3D" id="3.30.930.10">
    <property type="entry name" value="Bira Bifunctional Protein, Domain 2"/>
    <property type="match status" value="1"/>
</dbReference>
<feature type="domain" description="BPL/LPL catalytic" evidence="2">
    <location>
        <begin position="26"/>
        <end position="142"/>
    </location>
</feature>
<dbReference type="PROSITE" id="PS51733">
    <property type="entry name" value="BPL_LPL_CATALYTIC"/>
    <property type="match status" value="1"/>
</dbReference>
<evidence type="ECO:0000256" key="1">
    <source>
        <dbReference type="ARBA" id="ARBA00005085"/>
    </source>
</evidence>
<dbReference type="Proteomes" id="UP000030023">
    <property type="component" value="Unassembled WGS sequence"/>
</dbReference>
<organism evidence="3 4">
    <name type="scientific">Oenococcus alcoholitolerans</name>
    <dbReference type="NCBI Taxonomy" id="931074"/>
    <lineage>
        <taxon>Bacteria</taxon>
        <taxon>Bacillati</taxon>
        <taxon>Bacillota</taxon>
        <taxon>Bacilli</taxon>
        <taxon>Lactobacillales</taxon>
        <taxon>Lactobacillaceae</taxon>
        <taxon>Oenococcus</taxon>
    </lineage>
</organism>
<evidence type="ECO:0000259" key="2">
    <source>
        <dbReference type="PROSITE" id="PS51733"/>
    </source>
</evidence>
<sequence>MQFIKYFGTDAYTNIAMDTWLLYHLKAKEPVFSLWQNKRAVIVGRNQNTFAEVNQDFIDQNKVQVVRRVSGGGAVYHDLGNICFTFFVPVQSSSQVDFHKFVKPMYDALQEVGIDARISGRNDLTVDGKRSAAMLSAMQAGT</sequence>
<dbReference type="InterPro" id="IPR004143">
    <property type="entry name" value="BPL_LPL_catalytic"/>
</dbReference>
<proteinExistence type="predicted"/>
<dbReference type="InterPro" id="IPR045864">
    <property type="entry name" value="aa-tRNA-synth_II/BPL/LPL"/>
</dbReference>
<evidence type="ECO:0000313" key="3">
    <source>
        <dbReference type="EMBL" id="KGO32466.1"/>
    </source>
</evidence>
<dbReference type="PANTHER" id="PTHR12561">
    <property type="entry name" value="LIPOATE-PROTEIN LIGASE"/>
    <property type="match status" value="1"/>
</dbReference>
<dbReference type="EMBL" id="AXCV01000016">
    <property type="protein sequence ID" value="KGO32466.1"/>
    <property type="molecule type" value="Genomic_DNA"/>
</dbReference>
<accession>A0ABR4XTP5</accession>
<dbReference type="PANTHER" id="PTHR12561:SF3">
    <property type="entry name" value="LIPOYLTRANSFERASE 1, MITOCHONDRIAL"/>
    <property type="match status" value="1"/>
</dbReference>
<protein>
    <recommendedName>
        <fullName evidence="2">BPL/LPL catalytic domain-containing protein</fullName>
    </recommendedName>
</protein>
<gene>
    <name evidence="3" type="ORF">Q757_00820</name>
</gene>
<keyword evidence="4" id="KW-1185">Reference proteome</keyword>
<dbReference type="Pfam" id="PF21948">
    <property type="entry name" value="LplA-B_cat"/>
    <property type="match status" value="1"/>
</dbReference>
<comment type="caution">
    <text evidence="3">The sequence shown here is derived from an EMBL/GenBank/DDBJ whole genome shotgun (WGS) entry which is preliminary data.</text>
</comment>
<comment type="pathway">
    <text evidence="1">Protein modification; protein lipoylation via exogenous pathway; protein N(6)-(lipoyl)lysine from lipoate: step 2/2.</text>
</comment>
<name>A0ABR4XTP5_9LACO</name>
<dbReference type="CDD" id="cd16443">
    <property type="entry name" value="LplA"/>
    <property type="match status" value="1"/>
</dbReference>
<dbReference type="InterPro" id="IPR004562">
    <property type="entry name" value="LipoylTrfase_LipoateP_Ligase"/>
</dbReference>
<reference evidence="3 4" key="1">
    <citation type="journal article" date="2014" name="Antonie Van Leeuwenhoek">
        <title>Oenococcus alcoholitolerans sp. nov., a lactic acid bacteria isolated from cachaca and ethanol fermentation processes.</title>
        <authorList>
            <person name="Badotti F."/>
            <person name="Moreira A.P."/>
            <person name="Tonon L.A."/>
            <person name="de Lucena B.T."/>
            <person name="Gomes Fde C."/>
            <person name="Kruger R."/>
            <person name="Thompson C.C."/>
            <person name="de Morais M.A.Jr."/>
            <person name="Rosa C.A."/>
            <person name="Thompson F.L."/>
        </authorList>
    </citation>
    <scope>NUCLEOTIDE SEQUENCE [LARGE SCALE GENOMIC DNA]</scope>
    <source>
        <strain evidence="3 4">UFRJ-M7.2.18</strain>
    </source>
</reference>